<evidence type="ECO:0000313" key="6">
    <source>
        <dbReference type="EMBL" id="ELY22049.1"/>
    </source>
</evidence>
<dbReference type="InterPro" id="IPR058163">
    <property type="entry name" value="LysR-type_TF_proteobact-type"/>
</dbReference>
<keyword evidence="2" id="KW-0805">Transcription regulation</keyword>
<dbReference type="Gene3D" id="1.10.10.10">
    <property type="entry name" value="Winged helix-like DNA-binding domain superfamily/Winged helix DNA-binding domain"/>
    <property type="match status" value="1"/>
</dbReference>
<dbReference type="Pfam" id="PF00126">
    <property type="entry name" value="HTH_1"/>
    <property type="match status" value="1"/>
</dbReference>
<proteinExistence type="inferred from homology"/>
<reference evidence="6 7" key="1">
    <citation type="journal article" date="2013" name="Genome Announc.">
        <title>Draft Genome of the Marine Gammaproteobacterium Halomonas titanicae.</title>
        <authorList>
            <person name="Sanchez-Porro C."/>
            <person name="de la Haba R.R."/>
            <person name="Cruz-Hernandez N."/>
            <person name="Gonzalez J.M."/>
            <person name="Reyes-Guirao C."/>
            <person name="Navarro-Sampedro L."/>
            <person name="Carballo M."/>
            <person name="Ventosa A."/>
        </authorList>
    </citation>
    <scope>NUCLEOTIDE SEQUENCE [LARGE SCALE GENOMIC DNA]</scope>
    <source>
        <strain evidence="6 7">BH1</strain>
    </source>
</reference>
<comment type="caution">
    <text evidence="6">The sequence shown here is derived from an EMBL/GenBank/DDBJ whole genome shotgun (WGS) entry which is preliminary data.</text>
</comment>
<dbReference type="SUPFAM" id="SSF53850">
    <property type="entry name" value="Periplasmic binding protein-like II"/>
    <property type="match status" value="1"/>
</dbReference>
<sequence>MPIAAVSVIAYKRLLIDPRLRKTHSMRIERLPLNALRAFAEAVRENSFKAAAYRLGVTPGAVSRQVKQLEGHLGVVLFERHANGVCVTEAGRVLAEDVQAGLLRIASGVQNVTERSEEAFRLLLSAPPSFLQLWLLPRLPHFEANERQIEISLDAEARLTPPLWLPNRARLSLRYGQGPWPGVTSLRLFEDTLFPVCSPSLLAQANMQTPDDLLAQTLLTVDWCSHAGHPIPSWSDWFKSAGVALNKMPNQRQYSLYSLALDQAIAGQGVVLASYPLVADRLASGVLVRPFAEHYPLASPFAYELILPSDGETPPAVARFVEWLEQEATLFRNTST</sequence>
<dbReference type="PANTHER" id="PTHR30537">
    <property type="entry name" value="HTH-TYPE TRANSCRIPTIONAL REGULATOR"/>
    <property type="match status" value="1"/>
</dbReference>
<dbReference type="PANTHER" id="PTHR30537:SF79">
    <property type="entry name" value="TRANSCRIPTIONAL REGULATOR-RELATED"/>
    <property type="match status" value="1"/>
</dbReference>
<evidence type="ECO:0000256" key="2">
    <source>
        <dbReference type="ARBA" id="ARBA00023015"/>
    </source>
</evidence>
<dbReference type="CDD" id="cd08432">
    <property type="entry name" value="PBP2_GcdR_TrpI_HvrB_AmpR_like"/>
    <property type="match status" value="1"/>
</dbReference>
<keyword evidence="4" id="KW-0804">Transcription</keyword>
<evidence type="ECO:0000259" key="5">
    <source>
        <dbReference type="PROSITE" id="PS50931"/>
    </source>
</evidence>
<dbReference type="Gene3D" id="3.40.190.10">
    <property type="entry name" value="Periplasmic binding protein-like II"/>
    <property type="match status" value="2"/>
</dbReference>
<evidence type="ECO:0000313" key="7">
    <source>
        <dbReference type="Proteomes" id="UP000011651"/>
    </source>
</evidence>
<accession>L9UB28</accession>
<dbReference type="EMBL" id="AOPO01000003">
    <property type="protein sequence ID" value="ELY22049.1"/>
    <property type="molecule type" value="Genomic_DNA"/>
</dbReference>
<dbReference type="PATRIC" id="fig|1204738.3.peg.1792"/>
<name>L9UB28_9GAMM</name>
<dbReference type="SUPFAM" id="SSF46785">
    <property type="entry name" value="Winged helix' DNA-binding domain"/>
    <property type="match status" value="1"/>
</dbReference>
<feature type="domain" description="HTH lysR-type" evidence="5">
    <location>
        <begin position="31"/>
        <end position="88"/>
    </location>
</feature>
<dbReference type="InterPro" id="IPR005119">
    <property type="entry name" value="LysR_subst-bd"/>
</dbReference>
<dbReference type="InterPro" id="IPR036388">
    <property type="entry name" value="WH-like_DNA-bd_sf"/>
</dbReference>
<evidence type="ECO:0000256" key="4">
    <source>
        <dbReference type="ARBA" id="ARBA00023163"/>
    </source>
</evidence>
<comment type="similarity">
    <text evidence="1">Belongs to the LysR transcriptional regulatory family.</text>
</comment>
<dbReference type="GO" id="GO:0043565">
    <property type="term" value="F:sequence-specific DNA binding"/>
    <property type="evidence" value="ECO:0007669"/>
    <property type="project" value="TreeGrafter"/>
</dbReference>
<dbReference type="InterPro" id="IPR000847">
    <property type="entry name" value="LysR_HTH_N"/>
</dbReference>
<dbReference type="Proteomes" id="UP000011651">
    <property type="component" value="Unassembled WGS sequence"/>
</dbReference>
<dbReference type="GO" id="GO:0006351">
    <property type="term" value="P:DNA-templated transcription"/>
    <property type="evidence" value="ECO:0007669"/>
    <property type="project" value="TreeGrafter"/>
</dbReference>
<dbReference type="AlphaFoldDB" id="L9UB28"/>
<dbReference type="PRINTS" id="PR00039">
    <property type="entry name" value="HTHLYSR"/>
</dbReference>
<protein>
    <submittedName>
        <fullName evidence="6">LysR, substrate-binding</fullName>
    </submittedName>
</protein>
<dbReference type="FunFam" id="1.10.10.10:FF:000001">
    <property type="entry name" value="LysR family transcriptional regulator"/>
    <property type="match status" value="1"/>
</dbReference>
<dbReference type="InterPro" id="IPR036390">
    <property type="entry name" value="WH_DNA-bd_sf"/>
</dbReference>
<keyword evidence="3" id="KW-0238">DNA-binding</keyword>
<evidence type="ECO:0000256" key="1">
    <source>
        <dbReference type="ARBA" id="ARBA00009437"/>
    </source>
</evidence>
<dbReference type="Pfam" id="PF03466">
    <property type="entry name" value="LysR_substrate"/>
    <property type="match status" value="1"/>
</dbReference>
<dbReference type="GO" id="GO:0003700">
    <property type="term" value="F:DNA-binding transcription factor activity"/>
    <property type="evidence" value="ECO:0007669"/>
    <property type="project" value="InterPro"/>
</dbReference>
<organism evidence="6 7">
    <name type="scientific">Vreelandella titanicae BH1</name>
    <dbReference type="NCBI Taxonomy" id="1204738"/>
    <lineage>
        <taxon>Bacteria</taxon>
        <taxon>Pseudomonadati</taxon>
        <taxon>Pseudomonadota</taxon>
        <taxon>Gammaproteobacteria</taxon>
        <taxon>Oceanospirillales</taxon>
        <taxon>Halomonadaceae</taxon>
        <taxon>Vreelandella</taxon>
    </lineage>
</organism>
<dbReference type="PROSITE" id="PS50931">
    <property type="entry name" value="HTH_LYSR"/>
    <property type="match status" value="1"/>
</dbReference>
<gene>
    <name evidence="6" type="ORF">HALTITAN_1185</name>
</gene>
<evidence type="ECO:0000256" key="3">
    <source>
        <dbReference type="ARBA" id="ARBA00023125"/>
    </source>
</evidence>